<evidence type="ECO:0000313" key="2">
    <source>
        <dbReference type="Proteomes" id="UP001056778"/>
    </source>
</evidence>
<comment type="caution">
    <text evidence="1">The sequence shown here is derived from an EMBL/GenBank/DDBJ whole genome shotgun (WGS) entry which is preliminary data.</text>
</comment>
<proteinExistence type="predicted"/>
<reference evidence="1" key="1">
    <citation type="submission" date="2022-04" db="EMBL/GenBank/DDBJ databases">
        <title>Chromosome-scale genome assembly of Holotrichia oblita Faldermann.</title>
        <authorList>
            <person name="Rongchong L."/>
        </authorList>
    </citation>
    <scope>NUCLEOTIDE SEQUENCE</scope>
    <source>
        <strain evidence="1">81SQS9</strain>
    </source>
</reference>
<gene>
    <name evidence="1" type="ORF">MML48_2g00008576</name>
</gene>
<sequence length="213" mass="24941">MSLEDSGPSTCKWKRLKGKSFDKLLTEAEVEMESERIIRFRVDENCNGSEDEYCPSSGTEYSEMDSEVEDQEEQIEISNPNVPLPIQDWIQHSEPPNNIRNFMYSDLMNFIVEETNRNALTVLSLSTSEKARISAWKELTIDEFKIFLGLLYHMGSIQLSRIQDYWKTDRLFKLPLFRGQMSRNRFLLILSCLNFSSDNNETNTMMYLKKSEE</sequence>
<accession>A0ACB9TMC3</accession>
<organism evidence="1 2">
    <name type="scientific">Holotrichia oblita</name>
    <name type="common">Chafer beetle</name>
    <dbReference type="NCBI Taxonomy" id="644536"/>
    <lineage>
        <taxon>Eukaryota</taxon>
        <taxon>Metazoa</taxon>
        <taxon>Ecdysozoa</taxon>
        <taxon>Arthropoda</taxon>
        <taxon>Hexapoda</taxon>
        <taxon>Insecta</taxon>
        <taxon>Pterygota</taxon>
        <taxon>Neoptera</taxon>
        <taxon>Endopterygota</taxon>
        <taxon>Coleoptera</taxon>
        <taxon>Polyphaga</taxon>
        <taxon>Scarabaeiformia</taxon>
        <taxon>Scarabaeidae</taxon>
        <taxon>Melolonthinae</taxon>
        <taxon>Holotrichia</taxon>
    </lineage>
</organism>
<keyword evidence="2" id="KW-1185">Reference proteome</keyword>
<dbReference type="Proteomes" id="UP001056778">
    <property type="component" value="Chromosome 2"/>
</dbReference>
<evidence type="ECO:0000313" key="1">
    <source>
        <dbReference type="EMBL" id="KAI4467830.1"/>
    </source>
</evidence>
<protein>
    <submittedName>
        <fullName evidence="1">Piggybac transposable element-derived protein 4</fullName>
    </submittedName>
</protein>
<name>A0ACB9TMC3_HOLOL</name>
<dbReference type="EMBL" id="CM043016">
    <property type="protein sequence ID" value="KAI4467830.1"/>
    <property type="molecule type" value="Genomic_DNA"/>
</dbReference>